<organism evidence="1">
    <name type="scientific">viral metagenome</name>
    <dbReference type="NCBI Taxonomy" id="1070528"/>
    <lineage>
        <taxon>unclassified sequences</taxon>
        <taxon>metagenomes</taxon>
        <taxon>organismal metagenomes</taxon>
    </lineage>
</organism>
<reference evidence="1" key="1">
    <citation type="submission" date="2020-03" db="EMBL/GenBank/DDBJ databases">
        <title>The deep terrestrial virosphere.</title>
        <authorList>
            <person name="Holmfeldt K."/>
            <person name="Nilsson E."/>
            <person name="Simone D."/>
            <person name="Lopez-Fernandez M."/>
            <person name="Wu X."/>
            <person name="de Brujin I."/>
            <person name="Lundin D."/>
            <person name="Andersson A."/>
            <person name="Bertilsson S."/>
            <person name="Dopson M."/>
        </authorList>
    </citation>
    <scope>NUCLEOTIDE SEQUENCE</scope>
    <source>
        <strain evidence="1">MM171A01522</strain>
    </source>
</reference>
<name>A0A6M3LTZ3_9ZZZZ</name>
<protein>
    <submittedName>
        <fullName evidence="1">Uncharacterized protein</fullName>
    </submittedName>
</protein>
<dbReference type="EMBL" id="MT143609">
    <property type="protein sequence ID" value="QJA98807.1"/>
    <property type="molecule type" value="Genomic_DNA"/>
</dbReference>
<proteinExistence type="predicted"/>
<sequence>MSGKSYPPIKEILYDFVRFIKEDNPKPYDWFEGNIHSYLDVVLEKYLSSQTKNKPVFTKITSNIWVLNLNNVIDSSPTTKPERDVVMSSQLGYKLKEKEDLHRIAVEVHRSKHGSFLKAFAAAYMRADQQNKARLRPTWLNLIEEYELDKEYLDKR</sequence>
<gene>
    <name evidence="1" type="ORF">MM171A01522_0010</name>
</gene>
<evidence type="ECO:0000313" key="1">
    <source>
        <dbReference type="EMBL" id="QJA98807.1"/>
    </source>
</evidence>
<accession>A0A6M3LTZ3</accession>
<dbReference type="AlphaFoldDB" id="A0A6M3LTZ3"/>